<dbReference type="EMBL" id="FRBC01000003">
    <property type="protein sequence ID" value="SHK40636.1"/>
    <property type="molecule type" value="Genomic_DNA"/>
</dbReference>
<dbReference type="AlphaFoldDB" id="A0A1M6S7G8"/>
<protein>
    <recommendedName>
        <fullName evidence="4">Lipoprotein</fullName>
    </recommendedName>
</protein>
<organism evidence="2 3">
    <name type="scientific">Selenomonas ruminantium</name>
    <dbReference type="NCBI Taxonomy" id="971"/>
    <lineage>
        <taxon>Bacteria</taxon>
        <taxon>Bacillati</taxon>
        <taxon>Bacillota</taxon>
        <taxon>Negativicutes</taxon>
        <taxon>Selenomonadales</taxon>
        <taxon>Selenomonadaceae</taxon>
        <taxon>Selenomonas</taxon>
    </lineage>
</organism>
<reference evidence="2 3" key="1">
    <citation type="submission" date="2016-11" db="EMBL/GenBank/DDBJ databases">
        <authorList>
            <person name="Jaros S."/>
            <person name="Januszkiewicz K."/>
            <person name="Wedrychowicz H."/>
        </authorList>
    </citation>
    <scope>NUCLEOTIDE SEQUENCE [LARGE SCALE GENOMIC DNA]</scope>
    <source>
        <strain evidence="2 3">HD4</strain>
    </source>
</reference>
<accession>A0A1M6S7G8</accession>
<proteinExistence type="predicted"/>
<feature type="chain" id="PRO_5038355300" description="Lipoprotein" evidence="1">
    <location>
        <begin position="22"/>
        <end position="218"/>
    </location>
</feature>
<feature type="signal peptide" evidence="1">
    <location>
        <begin position="1"/>
        <end position="21"/>
    </location>
</feature>
<evidence type="ECO:0000313" key="3">
    <source>
        <dbReference type="Proteomes" id="UP000184263"/>
    </source>
</evidence>
<gene>
    <name evidence="2" type="ORF">SAMN05216582_103157</name>
</gene>
<keyword evidence="1" id="KW-0732">Signal</keyword>
<name>A0A1M6S7G8_SELRU</name>
<sequence>MMKKLLSLVCMLAVFCLLSGAAEATRELPPLPPLRVAQFPLQMQGRMQPAPHVQDKLERLIDRSLHIPFNDSLQVLSFIPEGECFAAWDKVCAAGGDKVRIKDLMRPLAQELKADLVVMPVLAGYEQYQSMSWHHWGRYILHSYASVRIVGYDRVADEVFSKTVSRRYDDEISLQGDVDNLAYEAMDGALRQARIHDRVWEWKARKYGTGSAPSGSHS</sequence>
<dbReference type="Proteomes" id="UP000184263">
    <property type="component" value="Unassembled WGS sequence"/>
</dbReference>
<evidence type="ECO:0000313" key="2">
    <source>
        <dbReference type="EMBL" id="SHK40636.1"/>
    </source>
</evidence>
<evidence type="ECO:0008006" key="4">
    <source>
        <dbReference type="Google" id="ProtNLM"/>
    </source>
</evidence>
<evidence type="ECO:0000256" key="1">
    <source>
        <dbReference type="SAM" id="SignalP"/>
    </source>
</evidence>